<feature type="compositionally biased region" description="Basic and acidic residues" evidence="5">
    <location>
        <begin position="306"/>
        <end position="324"/>
    </location>
</feature>
<keyword evidence="4" id="KW-0067">ATP-binding</keyword>
<dbReference type="InterPro" id="IPR008984">
    <property type="entry name" value="SMAD_FHA_dom_sf"/>
</dbReference>
<sequence length="437" mass="49028">MCILVARPGMDDRRIRRSTKDAAVIVGNYRIGRVLARGGMATVYRGVYRPTGMPVAIKVLSEESARDEVLVYRMHQEARIQNMLGRQHPGIVTCYEPLVVKDRPAMVLEFVPGRAIADILDEEVEVVEALVAIDIAIQALDALAYAHHHGVVHRDIKSENIMVTPEGRVKIADFGVARAEVGSKNSRVTESRDLVGTMVYMAPEQLTSPRTVDHRADLYSLGVTLYEMLTGEVPFDGDEGYPLMKRIEQELPADPRTLREDLPECLVETVMRSLHKEPDERYYSAGEMEAALRRCRVAIRRELAHEDDLPDPGRARGGDPRGFEPTEPSPLPEPRAFGYLEDLSGRLVPGRILLRRAGLKIGRHPGRCDIIIPDDAVAPEHALILPLEIGEVLLIDLLSPSGITVDERRITRHVLRNDEVFTLAQRWPFRFRVTMRG</sequence>
<protein>
    <submittedName>
        <fullName evidence="8">Uncharacterized protein</fullName>
    </submittedName>
</protein>
<dbReference type="GO" id="GO:0005524">
    <property type="term" value="F:ATP binding"/>
    <property type="evidence" value="ECO:0007669"/>
    <property type="project" value="UniProtKB-KW"/>
</dbReference>
<proteinExistence type="predicted"/>
<dbReference type="CDD" id="cd00060">
    <property type="entry name" value="FHA"/>
    <property type="match status" value="1"/>
</dbReference>
<organism evidence="8 9">
    <name type="scientific">Lujinxingia litoralis</name>
    <dbReference type="NCBI Taxonomy" id="2211119"/>
    <lineage>
        <taxon>Bacteria</taxon>
        <taxon>Deltaproteobacteria</taxon>
        <taxon>Bradymonadales</taxon>
        <taxon>Lujinxingiaceae</taxon>
        <taxon>Lujinxingia</taxon>
    </lineage>
</organism>
<dbReference type="InterPro" id="IPR000719">
    <property type="entry name" value="Prot_kinase_dom"/>
</dbReference>
<dbReference type="SMART" id="SM00220">
    <property type="entry name" value="S_TKc"/>
    <property type="match status" value="1"/>
</dbReference>
<dbReference type="Proteomes" id="UP000249169">
    <property type="component" value="Unassembled WGS sequence"/>
</dbReference>
<dbReference type="SMART" id="SM00240">
    <property type="entry name" value="FHA"/>
    <property type="match status" value="1"/>
</dbReference>
<gene>
    <name evidence="8" type="ORF">DL240_00505</name>
</gene>
<dbReference type="Gene3D" id="2.60.200.20">
    <property type="match status" value="1"/>
</dbReference>
<comment type="caution">
    <text evidence="8">The sequence shown here is derived from an EMBL/GenBank/DDBJ whole genome shotgun (WGS) entry which is preliminary data.</text>
</comment>
<accession>A0A328CAD5</accession>
<name>A0A328CAD5_9DELT</name>
<evidence type="ECO:0000256" key="1">
    <source>
        <dbReference type="ARBA" id="ARBA00022679"/>
    </source>
</evidence>
<dbReference type="PROSITE" id="PS00108">
    <property type="entry name" value="PROTEIN_KINASE_ST"/>
    <property type="match status" value="1"/>
</dbReference>
<reference evidence="8 9" key="1">
    <citation type="submission" date="2018-05" db="EMBL/GenBank/DDBJ databases">
        <title>Lujinxingia marina gen. nov. sp. nov., a new facultative anaerobic member of the class Deltaproteobacteria, and proposal of Lujinxingaceae fam. nov.</title>
        <authorList>
            <person name="Li C.-M."/>
        </authorList>
    </citation>
    <scope>NUCLEOTIDE SEQUENCE [LARGE SCALE GENOMIC DNA]</scope>
    <source>
        <strain evidence="8 9">B210</strain>
    </source>
</reference>
<dbReference type="AlphaFoldDB" id="A0A328CAD5"/>
<keyword evidence="9" id="KW-1185">Reference proteome</keyword>
<feature type="domain" description="Protein kinase" evidence="7">
    <location>
        <begin position="29"/>
        <end position="293"/>
    </location>
</feature>
<keyword evidence="3" id="KW-0418">Kinase</keyword>
<dbReference type="InterPro" id="IPR008271">
    <property type="entry name" value="Ser/Thr_kinase_AS"/>
</dbReference>
<dbReference type="SUPFAM" id="SSF56112">
    <property type="entry name" value="Protein kinase-like (PK-like)"/>
    <property type="match status" value="1"/>
</dbReference>
<evidence type="ECO:0000256" key="5">
    <source>
        <dbReference type="SAM" id="MobiDB-lite"/>
    </source>
</evidence>
<dbReference type="InterPro" id="IPR011009">
    <property type="entry name" value="Kinase-like_dom_sf"/>
</dbReference>
<dbReference type="PANTHER" id="PTHR43289">
    <property type="entry name" value="MITOGEN-ACTIVATED PROTEIN KINASE KINASE KINASE 20-RELATED"/>
    <property type="match status" value="1"/>
</dbReference>
<evidence type="ECO:0000259" key="7">
    <source>
        <dbReference type="PROSITE" id="PS50011"/>
    </source>
</evidence>
<dbReference type="CDD" id="cd14014">
    <property type="entry name" value="STKc_PknB_like"/>
    <property type="match status" value="1"/>
</dbReference>
<evidence type="ECO:0000256" key="2">
    <source>
        <dbReference type="ARBA" id="ARBA00022741"/>
    </source>
</evidence>
<evidence type="ECO:0000313" key="8">
    <source>
        <dbReference type="EMBL" id="RAL24724.1"/>
    </source>
</evidence>
<feature type="region of interest" description="Disordered" evidence="5">
    <location>
        <begin position="306"/>
        <end position="335"/>
    </location>
</feature>
<evidence type="ECO:0000313" key="9">
    <source>
        <dbReference type="Proteomes" id="UP000249169"/>
    </source>
</evidence>
<evidence type="ECO:0000256" key="3">
    <source>
        <dbReference type="ARBA" id="ARBA00022777"/>
    </source>
</evidence>
<dbReference type="Pfam" id="PF00069">
    <property type="entry name" value="Pkinase"/>
    <property type="match status" value="1"/>
</dbReference>
<dbReference type="GO" id="GO:0004674">
    <property type="term" value="F:protein serine/threonine kinase activity"/>
    <property type="evidence" value="ECO:0007669"/>
    <property type="project" value="TreeGrafter"/>
</dbReference>
<keyword evidence="2" id="KW-0547">Nucleotide-binding</keyword>
<dbReference type="InterPro" id="IPR000253">
    <property type="entry name" value="FHA_dom"/>
</dbReference>
<dbReference type="EMBL" id="QHKO01000001">
    <property type="protein sequence ID" value="RAL24724.1"/>
    <property type="molecule type" value="Genomic_DNA"/>
</dbReference>
<dbReference type="Pfam" id="PF00498">
    <property type="entry name" value="FHA"/>
    <property type="match status" value="1"/>
</dbReference>
<dbReference type="Gene3D" id="1.10.510.10">
    <property type="entry name" value="Transferase(Phosphotransferase) domain 1"/>
    <property type="match status" value="1"/>
</dbReference>
<dbReference type="PROSITE" id="PS50006">
    <property type="entry name" value="FHA_DOMAIN"/>
    <property type="match status" value="1"/>
</dbReference>
<dbReference type="PANTHER" id="PTHR43289:SF30">
    <property type="entry name" value="NON-SPECIFIC SERINE_THREONINE PROTEIN KINASE"/>
    <property type="match status" value="1"/>
</dbReference>
<dbReference type="PROSITE" id="PS50011">
    <property type="entry name" value="PROTEIN_KINASE_DOM"/>
    <property type="match status" value="1"/>
</dbReference>
<keyword evidence="1" id="KW-0808">Transferase</keyword>
<evidence type="ECO:0000256" key="4">
    <source>
        <dbReference type="ARBA" id="ARBA00022840"/>
    </source>
</evidence>
<feature type="domain" description="FHA" evidence="6">
    <location>
        <begin position="359"/>
        <end position="410"/>
    </location>
</feature>
<dbReference type="SUPFAM" id="SSF49879">
    <property type="entry name" value="SMAD/FHA domain"/>
    <property type="match status" value="1"/>
</dbReference>
<evidence type="ECO:0000259" key="6">
    <source>
        <dbReference type="PROSITE" id="PS50006"/>
    </source>
</evidence>